<dbReference type="AlphaFoldDB" id="A0A382RR27"/>
<feature type="non-terminal residue" evidence="1">
    <location>
        <position position="1"/>
    </location>
</feature>
<evidence type="ECO:0008006" key="2">
    <source>
        <dbReference type="Google" id="ProtNLM"/>
    </source>
</evidence>
<name>A0A382RR27_9ZZZZ</name>
<reference evidence="1" key="1">
    <citation type="submission" date="2018-05" db="EMBL/GenBank/DDBJ databases">
        <authorList>
            <person name="Lanie J.A."/>
            <person name="Ng W.-L."/>
            <person name="Kazmierczak K.M."/>
            <person name="Andrzejewski T.M."/>
            <person name="Davidsen T.M."/>
            <person name="Wayne K.J."/>
            <person name="Tettelin H."/>
            <person name="Glass J.I."/>
            <person name="Rusch D."/>
            <person name="Podicherti R."/>
            <person name="Tsui H.-C.T."/>
            <person name="Winkler M.E."/>
        </authorList>
    </citation>
    <scope>NUCLEOTIDE SEQUENCE</scope>
</reference>
<accession>A0A382RR27</accession>
<sequence>HSWGFLFVGGWVDLDMVRYISLLLFIGLAFWSCEEDEPEDCAGVAGGDNLCGCTDSTATNYDSTTSFDDGSCILPIEITYNIHESLPSDWVTEFYVIMDNLLKIIPSYQTNFDHLYIYGWNSNVEDPYSGIDGGAYVGGTPEDKIMVLEINEMEFEWNSLHRYSVIAHEYFHIYQLSINQPMNLPNGDYDPNGFSIKWLLEGTAASFESIYIQDYYDYNYFIDAQNNINEMVHTNPSVFESYDSNNIEINYGSSVFITLVLAKELINLGYSEELAFRMIYKDFMLTGVKNSNWQNHFVDVFGISVDDFYQSLQSYPLD</sequence>
<evidence type="ECO:0000313" key="1">
    <source>
        <dbReference type="EMBL" id="SVD00144.1"/>
    </source>
</evidence>
<protein>
    <recommendedName>
        <fullName evidence="2">Peptidase MA-like domain-containing protein</fullName>
    </recommendedName>
</protein>
<proteinExistence type="predicted"/>
<feature type="non-terminal residue" evidence="1">
    <location>
        <position position="318"/>
    </location>
</feature>
<gene>
    <name evidence="1" type="ORF">METZ01_LOCUS352998</name>
</gene>
<dbReference type="EMBL" id="UINC01123584">
    <property type="protein sequence ID" value="SVD00144.1"/>
    <property type="molecule type" value="Genomic_DNA"/>
</dbReference>
<organism evidence="1">
    <name type="scientific">marine metagenome</name>
    <dbReference type="NCBI Taxonomy" id="408172"/>
    <lineage>
        <taxon>unclassified sequences</taxon>
        <taxon>metagenomes</taxon>
        <taxon>ecological metagenomes</taxon>
    </lineage>
</organism>